<dbReference type="Gene3D" id="2.40.50.140">
    <property type="entry name" value="Nucleic acid-binding proteins"/>
    <property type="match status" value="2"/>
</dbReference>
<comment type="caution">
    <text evidence="3">The sequence shown here is derived from an EMBL/GenBank/DDBJ whole genome shotgun (WGS) entry which is preliminary data.</text>
</comment>
<feature type="compositionally biased region" description="Low complexity" evidence="1">
    <location>
        <begin position="91"/>
        <end position="103"/>
    </location>
</feature>
<name>A0ABT7UMK5_9FIRM</name>
<dbReference type="PROSITE" id="PS50126">
    <property type="entry name" value="S1"/>
    <property type="match status" value="1"/>
</dbReference>
<dbReference type="Proteomes" id="UP001529380">
    <property type="component" value="Unassembled WGS sequence"/>
</dbReference>
<reference evidence="3 4" key="3">
    <citation type="submission" date="2023-06" db="EMBL/GenBank/DDBJ databases">
        <authorList>
            <person name="Zeman M."/>
            <person name="Kubasova T."/>
            <person name="Jahodarova E."/>
            <person name="Nykrynova M."/>
            <person name="Rychlik I."/>
        </authorList>
    </citation>
    <scope>NUCLEOTIDE SEQUENCE [LARGE SCALE GENOMIC DNA]</scope>
    <source>
        <strain evidence="3 4">ET340</strain>
    </source>
</reference>
<dbReference type="SMART" id="SM00316">
    <property type="entry name" value="S1"/>
    <property type="match status" value="2"/>
</dbReference>
<dbReference type="SUPFAM" id="SSF50249">
    <property type="entry name" value="Nucleic acid-binding proteins"/>
    <property type="match status" value="2"/>
</dbReference>
<dbReference type="CDD" id="cd00164">
    <property type="entry name" value="S1_like"/>
    <property type="match status" value="1"/>
</dbReference>
<dbReference type="InterPro" id="IPR003029">
    <property type="entry name" value="S1_domain"/>
</dbReference>
<gene>
    <name evidence="3" type="ORF">QUW08_02230</name>
</gene>
<dbReference type="RefSeq" id="WP_289598945.1">
    <property type="nucleotide sequence ID" value="NZ_JAUDCL010000002.1"/>
</dbReference>
<feature type="compositionally biased region" description="Acidic residues" evidence="1">
    <location>
        <begin position="40"/>
        <end position="58"/>
    </location>
</feature>
<reference evidence="4" key="1">
    <citation type="submission" date="2023-06" db="EMBL/GenBank/DDBJ databases">
        <title>Identification and characterization of horizontal gene transfer across gut microbiota members of farm animals based on homology search.</title>
        <authorList>
            <person name="Zeman M."/>
            <person name="Kubasova T."/>
            <person name="Jahodarova E."/>
            <person name="Nykrynova M."/>
            <person name="Rychlik I."/>
        </authorList>
    </citation>
    <scope>NUCLEOTIDE SEQUENCE [LARGE SCALE GENOMIC DNA]</scope>
    <source>
        <strain evidence="4">ET340</strain>
    </source>
</reference>
<feature type="domain" description="S1 motif" evidence="2">
    <location>
        <begin position="256"/>
        <end position="327"/>
    </location>
</feature>
<evidence type="ECO:0000256" key="1">
    <source>
        <dbReference type="SAM" id="MobiDB-lite"/>
    </source>
</evidence>
<feature type="region of interest" description="Disordered" evidence="1">
    <location>
        <begin position="1"/>
        <end position="118"/>
    </location>
</feature>
<protein>
    <submittedName>
        <fullName evidence="3">S1 RNA-binding domain-containing protein</fullName>
    </submittedName>
</protein>
<reference evidence="3 4" key="2">
    <citation type="submission" date="2023-06" db="EMBL/GenBank/DDBJ databases">
        <title>Identification and characterization of horizontal gene transfer across gut microbiota members of farm animals based on homology search.</title>
        <authorList>
            <person name="Schwarzerova J."/>
            <person name="Nykrynova M."/>
            <person name="Jureckova K."/>
            <person name="Cejkova D."/>
            <person name="Rychlik I."/>
        </authorList>
    </citation>
    <scope>NUCLEOTIDE SEQUENCE [LARGE SCALE GENOMIC DNA]</scope>
    <source>
        <strain evidence="3 4">ET340</strain>
    </source>
</reference>
<organism evidence="3 4">
    <name type="scientific">Allofournierella massiliensis</name>
    <dbReference type="NCBI Taxonomy" id="1650663"/>
    <lineage>
        <taxon>Bacteria</taxon>
        <taxon>Bacillati</taxon>
        <taxon>Bacillota</taxon>
        <taxon>Clostridia</taxon>
        <taxon>Eubacteriales</taxon>
        <taxon>Oscillospiraceae</taxon>
        <taxon>Allofournierella</taxon>
    </lineage>
</organism>
<dbReference type="InterPro" id="IPR012340">
    <property type="entry name" value="NA-bd_OB-fold"/>
</dbReference>
<accession>A0ABT7UMK5</accession>
<keyword evidence="4" id="KW-1185">Reference proteome</keyword>
<dbReference type="EMBL" id="JAUDCL010000002">
    <property type="protein sequence ID" value="MDM8200116.1"/>
    <property type="molecule type" value="Genomic_DNA"/>
</dbReference>
<evidence type="ECO:0000259" key="2">
    <source>
        <dbReference type="PROSITE" id="PS50126"/>
    </source>
</evidence>
<evidence type="ECO:0000313" key="4">
    <source>
        <dbReference type="Proteomes" id="UP001529380"/>
    </source>
</evidence>
<evidence type="ECO:0000313" key="3">
    <source>
        <dbReference type="EMBL" id="MDM8200116.1"/>
    </source>
</evidence>
<dbReference type="Pfam" id="PF00575">
    <property type="entry name" value="S1"/>
    <property type="match status" value="1"/>
</dbReference>
<proteinExistence type="predicted"/>
<sequence>MNDEMNVLTEAIPQTEMESTEILDQVSEGEAQTAFSQTDSEMESTEALTSEDDAEGAEEVPILQTDSESANIPAEEAPKARSRRSRKSQSEESASGGETAKPAAPRRRRAKAKPTAVSIDGQLSVETEADKARDALLDLVESMKTKRILTGTIQGVERPTDNPTRSLAVLYHGDFKIMIPAEEAVEIPEDLRGRSKEEVLHYTLTKRLGAEVDYIVKGIDGEAGIAVASRLEAMAARRRSYYFGTDRDGNNLLYEGVCAEARVVSVIRAGIFVDLFGLETYIPLRELSYQRMLDASAVYQPGQRILVKILRIDRSDREHIRVAASIKQAGENPYEKALRRYSVGNRYVGTVSMVDTTGVFVALDGGIDCLCSYPKRGRPPRGARVTIRILGINHETNRIWGAITHVATPR</sequence>